<dbReference type="RefSeq" id="WP_268759600.1">
    <property type="nucleotide sequence ID" value="NZ_CP113836.1"/>
</dbReference>
<proteinExistence type="predicted"/>
<feature type="region of interest" description="Disordered" evidence="1">
    <location>
        <begin position="1"/>
        <end position="47"/>
    </location>
</feature>
<accession>A0ABY7BBM4</accession>
<keyword evidence="3" id="KW-1185">Reference proteome</keyword>
<sequence length="47" mass="5096">MPCLDPSPGMGHGQVEQRLGQQVGGKFPRDADPQRGRTLPVRADIEP</sequence>
<name>A0ABY7BBM4_9PSEU</name>
<evidence type="ECO:0000256" key="1">
    <source>
        <dbReference type="SAM" id="MobiDB-lite"/>
    </source>
</evidence>
<dbReference type="EMBL" id="CP113836">
    <property type="protein sequence ID" value="WAL69516.1"/>
    <property type="molecule type" value="Genomic_DNA"/>
</dbReference>
<protein>
    <submittedName>
        <fullName evidence="2">Uncharacterized protein</fullName>
    </submittedName>
</protein>
<evidence type="ECO:0000313" key="3">
    <source>
        <dbReference type="Proteomes" id="UP001163203"/>
    </source>
</evidence>
<gene>
    <name evidence="2" type="ORF">ORV05_17645</name>
</gene>
<dbReference type="Proteomes" id="UP001163203">
    <property type="component" value="Chromosome"/>
</dbReference>
<evidence type="ECO:0000313" key="2">
    <source>
        <dbReference type="EMBL" id="WAL69516.1"/>
    </source>
</evidence>
<reference evidence="2" key="1">
    <citation type="submission" date="2022-11" db="EMBL/GenBank/DDBJ databases">
        <authorList>
            <person name="Mo P."/>
        </authorList>
    </citation>
    <scope>NUCLEOTIDE SEQUENCE</scope>
    <source>
        <strain evidence="2">HUAS 11-8</strain>
    </source>
</reference>
<organism evidence="2 3">
    <name type="scientific">Amycolatopsis cynarae</name>
    <dbReference type="NCBI Taxonomy" id="2995223"/>
    <lineage>
        <taxon>Bacteria</taxon>
        <taxon>Bacillati</taxon>
        <taxon>Actinomycetota</taxon>
        <taxon>Actinomycetes</taxon>
        <taxon>Pseudonocardiales</taxon>
        <taxon>Pseudonocardiaceae</taxon>
        <taxon>Amycolatopsis</taxon>
    </lineage>
</organism>